<comment type="similarity">
    <text evidence="2">Belongs to the class-V pyridoxal-phosphate-dependent aminotransferase family.</text>
</comment>
<evidence type="ECO:0000256" key="5">
    <source>
        <dbReference type="PIRSR" id="PIRSR000524-50"/>
    </source>
</evidence>
<dbReference type="EC" id="2.6.1.44" evidence="7"/>
<dbReference type="GO" id="GO:0004760">
    <property type="term" value="F:L-serine-pyruvate transaminase activity"/>
    <property type="evidence" value="ECO:0007669"/>
    <property type="project" value="UniProtKB-EC"/>
</dbReference>
<accession>A0A840SRX8</accession>
<dbReference type="InterPro" id="IPR015422">
    <property type="entry name" value="PyrdxlP-dep_Trfase_small"/>
</dbReference>
<dbReference type="GO" id="GO:0050281">
    <property type="term" value="F:L-serine-glyoxylate transaminase activity"/>
    <property type="evidence" value="ECO:0007669"/>
    <property type="project" value="UniProtKB-EC"/>
</dbReference>
<protein>
    <submittedName>
        <fullName evidence="7">Alanine-glyoxylate transaminase/serine-glyoxylate transaminase/serine-pyruvate transaminase</fullName>
        <ecNumber evidence="7">2.6.1.44</ecNumber>
        <ecNumber evidence="7">2.6.1.45</ecNumber>
        <ecNumber evidence="7">2.6.1.51</ecNumber>
    </submittedName>
</protein>
<dbReference type="InterPro" id="IPR000192">
    <property type="entry name" value="Aminotrans_V_dom"/>
</dbReference>
<dbReference type="PANTHER" id="PTHR21152:SF40">
    <property type="entry name" value="ALANINE--GLYOXYLATE AMINOTRANSFERASE"/>
    <property type="match status" value="1"/>
</dbReference>
<comment type="caution">
    <text evidence="7">The sequence shown here is derived from an EMBL/GenBank/DDBJ whole genome shotgun (WGS) entry which is preliminary data.</text>
</comment>
<dbReference type="Pfam" id="PF00266">
    <property type="entry name" value="Aminotran_5"/>
    <property type="match status" value="1"/>
</dbReference>
<dbReference type="GO" id="GO:0008453">
    <property type="term" value="F:alanine-glyoxylate transaminase activity"/>
    <property type="evidence" value="ECO:0007669"/>
    <property type="project" value="UniProtKB-EC"/>
</dbReference>
<feature type="binding site" evidence="4">
    <location>
        <position position="349"/>
    </location>
    <ligand>
        <name>substrate</name>
    </ligand>
</feature>
<dbReference type="EC" id="2.6.1.45" evidence="7"/>
<dbReference type="GO" id="GO:0019265">
    <property type="term" value="P:glycine biosynthetic process, by transamination of glyoxylate"/>
    <property type="evidence" value="ECO:0007669"/>
    <property type="project" value="TreeGrafter"/>
</dbReference>
<dbReference type="InterPro" id="IPR015421">
    <property type="entry name" value="PyrdxlP-dep_Trfase_major"/>
</dbReference>
<feature type="domain" description="Aminotransferase class V" evidence="6">
    <location>
        <begin position="43"/>
        <end position="328"/>
    </location>
</feature>
<evidence type="ECO:0000256" key="2">
    <source>
        <dbReference type="ARBA" id="ARBA00009236"/>
    </source>
</evidence>
<organism evidence="7 8">
    <name type="scientific">Amaricoccus macauensis</name>
    <dbReference type="NCBI Taxonomy" id="57001"/>
    <lineage>
        <taxon>Bacteria</taxon>
        <taxon>Pseudomonadati</taxon>
        <taxon>Pseudomonadota</taxon>
        <taxon>Alphaproteobacteria</taxon>
        <taxon>Rhodobacterales</taxon>
        <taxon>Paracoccaceae</taxon>
        <taxon>Amaricoccus</taxon>
    </lineage>
</organism>
<dbReference type="RefSeq" id="WP_184152422.1">
    <property type="nucleotide sequence ID" value="NZ_JACHFM010000003.1"/>
</dbReference>
<dbReference type="InterPro" id="IPR024169">
    <property type="entry name" value="SP_NH2Trfase/AEP_transaminase"/>
</dbReference>
<evidence type="ECO:0000313" key="8">
    <source>
        <dbReference type="Proteomes" id="UP000549457"/>
    </source>
</evidence>
<dbReference type="InterPro" id="IPR015424">
    <property type="entry name" value="PyrdxlP-dep_Trfase"/>
</dbReference>
<feature type="modified residue" description="N6-(pyridoxal phosphate)lysine" evidence="5">
    <location>
        <position position="198"/>
    </location>
</feature>
<sequence length="416" mass="43546">MTLSRGRDVLAIPGPSIVPDRVLNAMHRAAPNIYEGELIDLTASVLADLKRLAGTDGEAVIYIGNGHAAWEASVANILRPGDKALVLATGRFGLGWAAIGRQMGIDIEVMDFGFTGPVDPAQVEARLRADPHHEIRAILSVQTDTASSVRSEIAPIRAAIDAAGHPALLAVDCIASLGCDRFEMDAWGADVMVAACQKGLMTPPGVAFVFFNARAAAAAVDCPSPYWDWKPRTKPDVFYQLFAGTPPTHHLYGLRCALDMILVEEGLEAVWRRHAVHARAVWAAVDAWGAGGAFRLNVADPACRSHAVTTIRVESGDGSRLRRWCSDMAGLTLGIGLSAPGIDPEGLFRIGHMGHLNPHMLLGTLATIEAGLGALGIARGPGAVEAAAQAIVGGGGSAADATSAGLRQVTAARLHG</sequence>
<proteinExistence type="inferred from homology"/>
<evidence type="ECO:0000256" key="1">
    <source>
        <dbReference type="ARBA" id="ARBA00001933"/>
    </source>
</evidence>
<dbReference type="Gene3D" id="3.40.640.10">
    <property type="entry name" value="Type I PLP-dependent aspartate aminotransferase-like (Major domain)"/>
    <property type="match status" value="1"/>
</dbReference>
<dbReference type="Gene3D" id="3.90.1150.10">
    <property type="entry name" value="Aspartate Aminotransferase, domain 1"/>
    <property type="match status" value="1"/>
</dbReference>
<evidence type="ECO:0000313" key="7">
    <source>
        <dbReference type="EMBL" id="MBB5223520.1"/>
    </source>
</evidence>
<keyword evidence="7" id="KW-0808">Transferase</keyword>
<name>A0A840SRX8_9RHOB</name>
<keyword evidence="7" id="KW-0032">Aminotransferase</keyword>
<keyword evidence="7" id="KW-0670">Pyruvate</keyword>
<dbReference type="EMBL" id="JACHFM010000003">
    <property type="protein sequence ID" value="MBB5223520.1"/>
    <property type="molecule type" value="Genomic_DNA"/>
</dbReference>
<gene>
    <name evidence="7" type="ORF">HNP73_003467</name>
</gene>
<dbReference type="PIRSF" id="PIRSF000524">
    <property type="entry name" value="SPT"/>
    <property type="match status" value="1"/>
</dbReference>
<evidence type="ECO:0000259" key="6">
    <source>
        <dbReference type="Pfam" id="PF00266"/>
    </source>
</evidence>
<keyword evidence="8" id="KW-1185">Reference proteome</keyword>
<dbReference type="EC" id="2.6.1.51" evidence="7"/>
<dbReference type="PANTHER" id="PTHR21152">
    <property type="entry name" value="AMINOTRANSFERASE CLASS V"/>
    <property type="match status" value="1"/>
</dbReference>
<evidence type="ECO:0000256" key="4">
    <source>
        <dbReference type="PIRSR" id="PIRSR000524-1"/>
    </source>
</evidence>
<keyword evidence="3 5" id="KW-0663">Pyridoxal phosphate</keyword>
<reference evidence="7 8" key="1">
    <citation type="submission" date="2020-08" db="EMBL/GenBank/DDBJ databases">
        <title>Genomic Encyclopedia of Type Strains, Phase IV (KMG-IV): sequencing the most valuable type-strain genomes for metagenomic binning, comparative biology and taxonomic classification.</title>
        <authorList>
            <person name="Goeker M."/>
        </authorList>
    </citation>
    <scope>NUCLEOTIDE SEQUENCE [LARGE SCALE GENOMIC DNA]</scope>
    <source>
        <strain evidence="7 8">DSM 101730</strain>
    </source>
</reference>
<dbReference type="Proteomes" id="UP000549457">
    <property type="component" value="Unassembled WGS sequence"/>
</dbReference>
<evidence type="ECO:0000256" key="3">
    <source>
        <dbReference type="ARBA" id="ARBA00022898"/>
    </source>
</evidence>
<dbReference type="AlphaFoldDB" id="A0A840SRX8"/>
<dbReference type="SUPFAM" id="SSF53383">
    <property type="entry name" value="PLP-dependent transferases"/>
    <property type="match status" value="1"/>
</dbReference>
<comment type="cofactor">
    <cofactor evidence="1 5">
        <name>pyridoxal 5'-phosphate</name>
        <dbReference type="ChEBI" id="CHEBI:597326"/>
    </cofactor>
</comment>